<feature type="transmembrane region" description="Helical" evidence="7">
    <location>
        <begin position="383"/>
        <end position="402"/>
    </location>
</feature>
<feature type="transmembrane region" description="Helical" evidence="7">
    <location>
        <begin position="54"/>
        <end position="72"/>
    </location>
</feature>
<organism evidence="9 10">
    <name type="scientific">Clostridium tetanomorphum</name>
    <dbReference type="NCBI Taxonomy" id="1553"/>
    <lineage>
        <taxon>Bacteria</taxon>
        <taxon>Bacillati</taxon>
        <taxon>Bacillota</taxon>
        <taxon>Clostridia</taxon>
        <taxon>Eubacteriales</taxon>
        <taxon>Clostridiaceae</taxon>
        <taxon>Clostridium</taxon>
    </lineage>
</organism>
<evidence type="ECO:0000256" key="2">
    <source>
        <dbReference type="ARBA" id="ARBA00022448"/>
    </source>
</evidence>
<evidence type="ECO:0000256" key="6">
    <source>
        <dbReference type="ARBA" id="ARBA00023136"/>
    </source>
</evidence>
<evidence type="ECO:0000313" key="9">
    <source>
        <dbReference type="EMBL" id="MBC2396903.1"/>
    </source>
</evidence>
<dbReference type="Gene3D" id="1.20.1250.20">
    <property type="entry name" value="MFS general substrate transporter like domains"/>
    <property type="match status" value="1"/>
</dbReference>
<dbReference type="SUPFAM" id="SSF103473">
    <property type="entry name" value="MFS general substrate transporter"/>
    <property type="match status" value="1"/>
</dbReference>
<dbReference type="InterPro" id="IPR020846">
    <property type="entry name" value="MFS_dom"/>
</dbReference>
<dbReference type="RefSeq" id="WP_035144646.1">
    <property type="nucleotide sequence ID" value="NZ_JAAZWO010000003.1"/>
</dbReference>
<proteinExistence type="predicted"/>
<feature type="transmembrane region" description="Helical" evidence="7">
    <location>
        <begin position="171"/>
        <end position="192"/>
    </location>
</feature>
<evidence type="ECO:0000256" key="7">
    <source>
        <dbReference type="SAM" id="Phobius"/>
    </source>
</evidence>
<evidence type="ECO:0000256" key="4">
    <source>
        <dbReference type="ARBA" id="ARBA00022692"/>
    </source>
</evidence>
<protein>
    <submittedName>
        <fullName evidence="9">MFS transporter</fullName>
    </submittedName>
</protein>
<feature type="transmembrane region" description="Helical" evidence="7">
    <location>
        <begin position="317"/>
        <end position="340"/>
    </location>
</feature>
<feature type="transmembrane region" description="Helical" evidence="7">
    <location>
        <begin position="352"/>
        <end position="371"/>
    </location>
</feature>
<dbReference type="GO" id="GO:0005886">
    <property type="term" value="C:plasma membrane"/>
    <property type="evidence" value="ECO:0007669"/>
    <property type="project" value="UniProtKB-SubCell"/>
</dbReference>
<feature type="domain" description="Major facilitator superfamily (MFS) profile" evidence="8">
    <location>
        <begin position="18"/>
        <end position="406"/>
    </location>
</feature>
<feature type="transmembrane region" description="Helical" evidence="7">
    <location>
        <begin position="294"/>
        <end position="311"/>
    </location>
</feature>
<dbReference type="InterPro" id="IPR011701">
    <property type="entry name" value="MFS"/>
</dbReference>
<dbReference type="InterPro" id="IPR050171">
    <property type="entry name" value="MFS_Transporters"/>
</dbReference>
<keyword evidence="4 7" id="KW-0812">Transmembrane</keyword>
<keyword evidence="6 7" id="KW-0472">Membrane</keyword>
<keyword evidence="10" id="KW-1185">Reference proteome</keyword>
<keyword evidence="3" id="KW-1003">Cell membrane</keyword>
<comment type="subcellular location">
    <subcellularLocation>
        <location evidence="1">Cell membrane</location>
        <topology evidence="1">Multi-pass membrane protein</topology>
    </subcellularLocation>
</comment>
<comment type="caution">
    <text evidence="9">The sequence shown here is derived from an EMBL/GenBank/DDBJ whole genome shotgun (WGS) entry which is preliminary data.</text>
</comment>
<feature type="transmembrane region" description="Helical" evidence="7">
    <location>
        <begin position="261"/>
        <end position="282"/>
    </location>
</feature>
<dbReference type="EMBL" id="JAAZWO010000003">
    <property type="protein sequence ID" value="MBC2396903.1"/>
    <property type="molecule type" value="Genomic_DNA"/>
</dbReference>
<dbReference type="PROSITE" id="PS50850">
    <property type="entry name" value="MFS"/>
    <property type="match status" value="1"/>
</dbReference>
<sequence>MKTLLHKFIKPYKGLPREIYIIFISRMVNSLGSFVYPLLTLILTQKIHIDVKNAGLFMTSISLFSAPGMLIGGKLVDTIGRKKVILIFQSLALTVFIVCGFLEPSLKMAYILMLAPIFYSFCMPAQDAMTADLTTKRNRKEAFSLLYMGHNLGFAIGPVIGGLLYKNYLSFVFFGDAFTTFVSLILLTIFVGESSKYKIKHKIKEEETLEKREDGSVFKVLFNRMSLIYFALISFIYQFAYSQWGFLLPLQLGNIFGEGGAKYFGFMAGFNGFLIISFTPFLLRLTSKKNNLKVISLGGVLYSVSFLIFSITNNIVLFFIAVAVMTMGEIVVSITTPVFISNNSPVSHRGRINAILPTIYGAGWAMGPVAMGKFSSMYGIEKGWTLLFIVTLIAAVLMRWLVNFSRKSIASP</sequence>
<keyword evidence="2" id="KW-0813">Transport</keyword>
<feature type="transmembrane region" description="Helical" evidence="7">
    <location>
        <begin position="20"/>
        <end position="42"/>
    </location>
</feature>
<feature type="transmembrane region" description="Helical" evidence="7">
    <location>
        <begin position="108"/>
        <end position="125"/>
    </location>
</feature>
<dbReference type="InterPro" id="IPR036259">
    <property type="entry name" value="MFS_trans_sf"/>
</dbReference>
<dbReference type="Pfam" id="PF07690">
    <property type="entry name" value="MFS_1"/>
    <property type="match status" value="1"/>
</dbReference>
<evidence type="ECO:0000256" key="5">
    <source>
        <dbReference type="ARBA" id="ARBA00022989"/>
    </source>
</evidence>
<keyword evidence="5 7" id="KW-1133">Transmembrane helix</keyword>
<feature type="transmembrane region" description="Helical" evidence="7">
    <location>
        <begin position="84"/>
        <end position="102"/>
    </location>
</feature>
<gene>
    <name evidence="9" type="ORF">HGG79_03775</name>
</gene>
<name>A0A923EAQ1_CLOTT</name>
<dbReference type="AlphaFoldDB" id="A0A923EAQ1"/>
<accession>A0A923EAQ1</accession>
<feature type="transmembrane region" description="Helical" evidence="7">
    <location>
        <begin position="221"/>
        <end position="241"/>
    </location>
</feature>
<evidence type="ECO:0000256" key="3">
    <source>
        <dbReference type="ARBA" id="ARBA00022475"/>
    </source>
</evidence>
<dbReference type="Proteomes" id="UP000563151">
    <property type="component" value="Unassembled WGS sequence"/>
</dbReference>
<evidence type="ECO:0000313" key="10">
    <source>
        <dbReference type="Proteomes" id="UP000563151"/>
    </source>
</evidence>
<evidence type="ECO:0000259" key="8">
    <source>
        <dbReference type="PROSITE" id="PS50850"/>
    </source>
</evidence>
<feature type="transmembrane region" description="Helical" evidence="7">
    <location>
        <begin position="145"/>
        <end position="165"/>
    </location>
</feature>
<reference evidence="9 10" key="1">
    <citation type="submission" date="2020-04" db="EMBL/GenBank/DDBJ databases">
        <title>Genomic insights into acetone-butanol-ethanol (ABE) fermentation by sequencing solventogenic clostridia strains.</title>
        <authorList>
            <person name="Brown S."/>
        </authorList>
    </citation>
    <scope>NUCLEOTIDE SEQUENCE [LARGE SCALE GENOMIC DNA]</scope>
    <source>
        <strain evidence="9 10">DJ011</strain>
    </source>
</reference>
<dbReference type="PANTHER" id="PTHR23517">
    <property type="entry name" value="RESISTANCE PROTEIN MDTM, PUTATIVE-RELATED-RELATED"/>
    <property type="match status" value="1"/>
</dbReference>
<evidence type="ECO:0000256" key="1">
    <source>
        <dbReference type="ARBA" id="ARBA00004651"/>
    </source>
</evidence>
<dbReference type="GO" id="GO:0022857">
    <property type="term" value="F:transmembrane transporter activity"/>
    <property type="evidence" value="ECO:0007669"/>
    <property type="project" value="InterPro"/>
</dbReference>